<gene>
    <name evidence="6" type="ORF">IRJ41_003932</name>
</gene>
<dbReference type="AlphaFoldDB" id="A0A9W7WW36"/>
<evidence type="ECO:0000313" key="6">
    <source>
        <dbReference type="EMBL" id="KAI7809266.1"/>
    </source>
</evidence>
<keyword evidence="2 6" id="KW-0689">Ribosomal protein</keyword>
<sequence>MNTIKSSANFILHFTSRGQSNGTPRSVFSCSQQRWMSSVVLSRTGPEQRIVQGTLRTKAEGACVFQQPLWHYQQVRTGKRGTEYQPNNIKRKRTHGWIKRISTPGGIEVILRRMLKGRKSLTH</sequence>
<evidence type="ECO:0000256" key="1">
    <source>
        <dbReference type="ARBA" id="ARBA00010111"/>
    </source>
</evidence>
<dbReference type="GO" id="GO:0003735">
    <property type="term" value="F:structural constituent of ribosome"/>
    <property type="evidence" value="ECO:0007669"/>
    <property type="project" value="InterPro"/>
</dbReference>
<evidence type="ECO:0000256" key="2">
    <source>
        <dbReference type="ARBA" id="ARBA00022980"/>
    </source>
</evidence>
<dbReference type="Proteomes" id="UP001059041">
    <property type="component" value="Linkage Group LG5"/>
</dbReference>
<reference evidence="6" key="1">
    <citation type="submission" date="2021-02" db="EMBL/GenBank/DDBJ databases">
        <title>Comparative genomics reveals that relaxation of natural selection precedes convergent phenotypic evolution of cavefish.</title>
        <authorList>
            <person name="Peng Z."/>
        </authorList>
    </citation>
    <scope>NUCLEOTIDE SEQUENCE</scope>
    <source>
        <tissue evidence="6">Muscle</tissue>
    </source>
</reference>
<dbReference type="PANTHER" id="PTHR14503">
    <property type="entry name" value="MITOCHONDRIAL RIBOSOMAL PROTEIN 34 FAMILY MEMBER"/>
    <property type="match status" value="1"/>
</dbReference>
<protein>
    <recommendedName>
        <fullName evidence="4">Large ribosomal subunit protein bL34m</fullName>
    </recommendedName>
    <alternativeName>
        <fullName evidence="5">39S ribosomal protein L34, mitochondrial</fullName>
    </alternativeName>
</protein>
<comment type="caution">
    <text evidence="6">The sequence shown here is derived from an EMBL/GenBank/DDBJ whole genome shotgun (WGS) entry which is preliminary data.</text>
</comment>
<dbReference type="Gene3D" id="1.10.287.3980">
    <property type="match status" value="1"/>
</dbReference>
<dbReference type="FunFam" id="1.10.287.3980:FF:000001">
    <property type="entry name" value="Mitochondrial ribosomal protein L34"/>
    <property type="match status" value="1"/>
</dbReference>
<dbReference type="PANTHER" id="PTHR14503:SF4">
    <property type="entry name" value="LARGE RIBOSOMAL SUBUNIT PROTEIN BL34M"/>
    <property type="match status" value="1"/>
</dbReference>
<keyword evidence="3" id="KW-0687">Ribonucleoprotein</keyword>
<dbReference type="EMBL" id="JAFHDT010000005">
    <property type="protein sequence ID" value="KAI7809266.1"/>
    <property type="molecule type" value="Genomic_DNA"/>
</dbReference>
<keyword evidence="7" id="KW-1185">Reference proteome</keyword>
<evidence type="ECO:0000256" key="4">
    <source>
        <dbReference type="ARBA" id="ARBA00035274"/>
    </source>
</evidence>
<organism evidence="6 7">
    <name type="scientific">Triplophysa rosa</name>
    <name type="common">Cave loach</name>
    <dbReference type="NCBI Taxonomy" id="992332"/>
    <lineage>
        <taxon>Eukaryota</taxon>
        <taxon>Metazoa</taxon>
        <taxon>Chordata</taxon>
        <taxon>Craniata</taxon>
        <taxon>Vertebrata</taxon>
        <taxon>Euteleostomi</taxon>
        <taxon>Actinopterygii</taxon>
        <taxon>Neopterygii</taxon>
        <taxon>Teleostei</taxon>
        <taxon>Ostariophysi</taxon>
        <taxon>Cypriniformes</taxon>
        <taxon>Nemacheilidae</taxon>
        <taxon>Triplophysa</taxon>
    </lineage>
</organism>
<dbReference type="GO" id="GO:0005762">
    <property type="term" value="C:mitochondrial large ribosomal subunit"/>
    <property type="evidence" value="ECO:0007669"/>
    <property type="project" value="TreeGrafter"/>
</dbReference>
<dbReference type="GO" id="GO:0006412">
    <property type="term" value="P:translation"/>
    <property type="evidence" value="ECO:0007669"/>
    <property type="project" value="InterPro"/>
</dbReference>
<evidence type="ECO:0000256" key="3">
    <source>
        <dbReference type="ARBA" id="ARBA00023274"/>
    </source>
</evidence>
<accession>A0A9W7WW36</accession>
<evidence type="ECO:0000256" key="5">
    <source>
        <dbReference type="ARBA" id="ARBA00035434"/>
    </source>
</evidence>
<comment type="similarity">
    <text evidence="1">Belongs to the bacterial ribosomal protein bL34 family.</text>
</comment>
<name>A0A9W7WW36_TRIRA</name>
<dbReference type="Pfam" id="PF00468">
    <property type="entry name" value="Ribosomal_L34"/>
    <property type="match status" value="1"/>
</dbReference>
<proteinExistence type="inferred from homology"/>
<dbReference type="InterPro" id="IPR000271">
    <property type="entry name" value="Ribosomal_bL34"/>
</dbReference>
<dbReference type="NCBIfam" id="TIGR01030">
    <property type="entry name" value="rpmH_bact"/>
    <property type="match status" value="1"/>
</dbReference>
<evidence type="ECO:0000313" key="7">
    <source>
        <dbReference type="Proteomes" id="UP001059041"/>
    </source>
</evidence>